<dbReference type="Pfam" id="PF14244">
    <property type="entry name" value="Retrotran_gag_3"/>
    <property type="match status" value="1"/>
</dbReference>
<gene>
    <name evidence="2" type="ORF">CRG98_025210</name>
</gene>
<dbReference type="EMBL" id="PGOL01001783">
    <property type="protein sequence ID" value="PKI54423.1"/>
    <property type="molecule type" value="Genomic_DNA"/>
</dbReference>
<dbReference type="Proteomes" id="UP000233551">
    <property type="component" value="Unassembled WGS sequence"/>
</dbReference>
<dbReference type="PANTHER" id="PTHR37610:SF97">
    <property type="entry name" value="RETROTRANSPOSON GAG DOMAIN-CONTAINING PROTEIN"/>
    <property type="match status" value="1"/>
</dbReference>
<proteinExistence type="predicted"/>
<sequence>MSNSKSIDVTSPYFLSTSDNPGTALVTIVLNGENYQMWSKAMLRALEAKNKIGFIDGTLKQPDPSSPNYPLWRINNSMITSWISIPLTGVFKERQAGRSVMDYYSKLKSFWDELEGYLETAECKCSVCTCGAARQMARNKEVEKLHQFLMGLDLDYTTKQGLRAREVHASVIIVGSEVTSNQNAGSYMDIQQIEILKEKARTLSVIGIIIREAVKAQKEVGHLKMLRETAIPASTEAALHTVHGGNVTARVSGISEDQLSHLVAMFGDRAVTNEQQLAGPGHGDNDWIM</sequence>
<comment type="caution">
    <text evidence="2">The sequence shown here is derived from an EMBL/GenBank/DDBJ whole genome shotgun (WGS) entry which is preliminary data.</text>
</comment>
<feature type="domain" description="Retrotransposon Copia-like N-terminal" evidence="1">
    <location>
        <begin position="18"/>
        <end position="63"/>
    </location>
</feature>
<name>A0A2I0JEJ5_PUNGR</name>
<evidence type="ECO:0000313" key="2">
    <source>
        <dbReference type="EMBL" id="PKI54423.1"/>
    </source>
</evidence>
<dbReference type="AlphaFoldDB" id="A0A2I0JEJ5"/>
<reference evidence="2 3" key="1">
    <citation type="submission" date="2017-11" db="EMBL/GenBank/DDBJ databases">
        <title>De-novo sequencing of pomegranate (Punica granatum L.) genome.</title>
        <authorList>
            <person name="Akparov Z."/>
            <person name="Amiraslanov A."/>
            <person name="Hajiyeva S."/>
            <person name="Abbasov M."/>
            <person name="Kaur K."/>
            <person name="Hamwieh A."/>
            <person name="Solovyev V."/>
            <person name="Salamov A."/>
            <person name="Braich B."/>
            <person name="Kosarev P."/>
            <person name="Mahmoud A."/>
            <person name="Hajiyev E."/>
            <person name="Babayeva S."/>
            <person name="Izzatullayeva V."/>
            <person name="Mammadov A."/>
            <person name="Mammadov A."/>
            <person name="Sharifova S."/>
            <person name="Ojaghi J."/>
            <person name="Eynullazada K."/>
            <person name="Bayramov B."/>
            <person name="Abdulazimova A."/>
            <person name="Shahmuradov I."/>
        </authorList>
    </citation>
    <scope>NUCLEOTIDE SEQUENCE [LARGE SCALE GENOMIC DNA]</scope>
    <source>
        <strain evidence="3">cv. AG2017</strain>
        <tissue evidence="2">Leaf</tissue>
    </source>
</reference>
<accession>A0A2I0JEJ5</accession>
<evidence type="ECO:0000259" key="1">
    <source>
        <dbReference type="Pfam" id="PF14244"/>
    </source>
</evidence>
<dbReference type="PANTHER" id="PTHR37610">
    <property type="entry name" value="CCHC-TYPE DOMAIN-CONTAINING PROTEIN"/>
    <property type="match status" value="1"/>
</dbReference>
<protein>
    <recommendedName>
        <fullName evidence="1">Retrotransposon Copia-like N-terminal domain-containing protein</fullName>
    </recommendedName>
</protein>
<organism evidence="2 3">
    <name type="scientific">Punica granatum</name>
    <name type="common">Pomegranate</name>
    <dbReference type="NCBI Taxonomy" id="22663"/>
    <lineage>
        <taxon>Eukaryota</taxon>
        <taxon>Viridiplantae</taxon>
        <taxon>Streptophyta</taxon>
        <taxon>Embryophyta</taxon>
        <taxon>Tracheophyta</taxon>
        <taxon>Spermatophyta</taxon>
        <taxon>Magnoliopsida</taxon>
        <taxon>eudicotyledons</taxon>
        <taxon>Gunneridae</taxon>
        <taxon>Pentapetalae</taxon>
        <taxon>rosids</taxon>
        <taxon>malvids</taxon>
        <taxon>Myrtales</taxon>
        <taxon>Lythraceae</taxon>
        <taxon>Punica</taxon>
    </lineage>
</organism>
<evidence type="ECO:0000313" key="3">
    <source>
        <dbReference type="Proteomes" id="UP000233551"/>
    </source>
</evidence>
<dbReference type="InterPro" id="IPR029472">
    <property type="entry name" value="Copia-like_N"/>
</dbReference>
<keyword evidence="3" id="KW-1185">Reference proteome</keyword>